<keyword evidence="4" id="KW-1185">Reference proteome</keyword>
<proteinExistence type="predicted"/>
<dbReference type="AlphaFoldDB" id="A0A9J6ETY2"/>
<evidence type="ECO:0000313" key="3">
    <source>
        <dbReference type="EMBL" id="KAH8037865.1"/>
    </source>
</evidence>
<accession>A0A9J6ETY2</accession>
<dbReference type="Proteomes" id="UP000821866">
    <property type="component" value="Chromosome 10"/>
</dbReference>
<evidence type="ECO:0000256" key="2">
    <source>
        <dbReference type="SAM" id="MobiDB-lite"/>
    </source>
</evidence>
<reference evidence="3" key="2">
    <citation type="submission" date="2021-09" db="EMBL/GenBank/DDBJ databases">
        <authorList>
            <person name="Jia N."/>
            <person name="Wang J."/>
            <person name="Shi W."/>
            <person name="Du L."/>
            <person name="Sun Y."/>
            <person name="Zhan W."/>
            <person name="Jiang J."/>
            <person name="Wang Q."/>
            <person name="Zhang B."/>
            <person name="Ji P."/>
            <person name="Sakyi L.B."/>
            <person name="Cui X."/>
            <person name="Yuan T."/>
            <person name="Jiang B."/>
            <person name="Yang W."/>
            <person name="Lam T.T.-Y."/>
            <person name="Chang Q."/>
            <person name="Ding S."/>
            <person name="Wang X."/>
            <person name="Zhu J."/>
            <person name="Ruan X."/>
            <person name="Zhao L."/>
            <person name="Wei J."/>
            <person name="Que T."/>
            <person name="Du C."/>
            <person name="Cheng J."/>
            <person name="Dai P."/>
            <person name="Han X."/>
            <person name="Huang E."/>
            <person name="Gao Y."/>
            <person name="Liu J."/>
            <person name="Shao H."/>
            <person name="Ye R."/>
            <person name="Li L."/>
            <person name="Wei W."/>
            <person name="Wang X."/>
            <person name="Wang C."/>
            <person name="Huo Q."/>
            <person name="Li W."/>
            <person name="Guo W."/>
            <person name="Chen H."/>
            <person name="Chen S."/>
            <person name="Zhou L."/>
            <person name="Zhou L."/>
            <person name="Ni X."/>
            <person name="Tian J."/>
            <person name="Zhou Y."/>
            <person name="Sheng Y."/>
            <person name="Liu T."/>
            <person name="Pan Y."/>
            <person name="Xia L."/>
            <person name="Li J."/>
            <person name="Zhao F."/>
            <person name="Cao W."/>
        </authorList>
    </citation>
    <scope>NUCLEOTIDE SEQUENCE</scope>
    <source>
        <strain evidence="3">Rmic-2018</strain>
        <tissue evidence="3">Larvae</tissue>
    </source>
</reference>
<sequence length="316" mass="35070">MSNYFAVCSLNFLESDFQGDTKRHTLKQGSVPSVFSSYLSYLRPIPPRLRSDTSITKRKHKPSPVKTTSPKAYTRAPDVDLRTGPSVVDSATVDCLDASAPETAAADAVTARCGVYGVTSEFLEDRQLPEASNVSLLVPTVSAIRSFGTQTNGSNSSAVYLQKRSGVRKKKNLKAQNERLRLTVDGYKKELDRLKHECHVSKFLQVVEDSELPSTKAKLILDQVINYKAKKPTWSEATVRLCTILRHLSAKAYEHIRTEKLLAFPCRATLQKYLGNSVGEVGFGDLVKAWLSTELECLTSPQSKHCSLVVDEMRIQ</sequence>
<evidence type="ECO:0000256" key="1">
    <source>
        <dbReference type="SAM" id="Coils"/>
    </source>
</evidence>
<gene>
    <name evidence="3" type="ORF">HPB51_018353</name>
</gene>
<comment type="caution">
    <text evidence="3">The sequence shown here is derived from an EMBL/GenBank/DDBJ whole genome shotgun (WGS) entry which is preliminary data.</text>
</comment>
<protein>
    <submittedName>
        <fullName evidence="3">Uncharacterized protein</fullName>
    </submittedName>
</protein>
<keyword evidence="1" id="KW-0175">Coiled coil</keyword>
<feature type="coiled-coil region" evidence="1">
    <location>
        <begin position="170"/>
        <end position="197"/>
    </location>
</feature>
<dbReference type="EMBL" id="JABSTU010000002">
    <property type="protein sequence ID" value="KAH8037865.1"/>
    <property type="molecule type" value="Genomic_DNA"/>
</dbReference>
<evidence type="ECO:0000313" key="4">
    <source>
        <dbReference type="Proteomes" id="UP000821866"/>
    </source>
</evidence>
<name>A0A9J6ETY2_RHIMP</name>
<reference evidence="3" key="1">
    <citation type="journal article" date="2020" name="Cell">
        <title>Large-Scale Comparative Analyses of Tick Genomes Elucidate Their Genetic Diversity and Vector Capacities.</title>
        <authorList>
            <consortium name="Tick Genome and Microbiome Consortium (TIGMIC)"/>
            <person name="Jia N."/>
            <person name="Wang J."/>
            <person name="Shi W."/>
            <person name="Du L."/>
            <person name="Sun Y."/>
            <person name="Zhan W."/>
            <person name="Jiang J.F."/>
            <person name="Wang Q."/>
            <person name="Zhang B."/>
            <person name="Ji P."/>
            <person name="Bell-Sakyi L."/>
            <person name="Cui X.M."/>
            <person name="Yuan T.T."/>
            <person name="Jiang B.G."/>
            <person name="Yang W.F."/>
            <person name="Lam T.T."/>
            <person name="Chang Q.C."/>
            <person name="Ding S.J."/>
            <person name="Wang X.J."/>
            <person name="Zhu J.G."/>
            <person name="Ruan X.D."/>
            <person name="Zhao L."/>
            <person name="Wei J.T."/>
            <person name="Ye R.Z."/>
            <person name="Que T.C."/>
            <person name="Du C.H."/>
            <person name="Zhou Y.H."/>
            <person name="Cheng J.X."/>
            <person name="Dai P.F."/>
            <person name="Guo W.B."/>
            <person name="Han X.H."/>
            <person name="Huang E.J."/>
            <person name="Li L.F."/>
            <person name="Wei W."/>
            <person name="Gao Y.C."/>
            <person name="Liu J.Z."/>
            <person name="Shao H.Z."/>
            <person name="Wang X."/>
            <person name="Wang C.C."/>
            <person name="Yang T.C."/>
            <person name="Huo Q.B."/>
            <person name="Li W."/>
            <person name="Chen H.Y."/>
            <person name="Chen S.E."/>
            <person name="Zhou L.G."/>
            <person name="Ni X.B."/>
            <person name="Tian J.H."/>
            <person name="Sheng Y."/>
            <person name="Liu T."/>
            <person name="Pan Y.S."/>
            <person name="Xia L.Y."/>
            <person name="Li J."/>
            <person name="Zhao F."/>
            <person name="Cao W.C."/>
        </authorList>
    </citation>
    <scope>NUCLEOTIDE SEQUENCE</scope>
    <source>
        <strain evidence="3">Rmic-2018</strain>
    </source>
</reference>
<feature type="region of interest" description="Disordered" evidence="2">
    <location>
        <begin position="49"/>
        <end position="76"/>
    </location>
</feature>
<organism evidence="3 4">
    <name type="scientific">Rhipicephalus microplus</name>
    <name type="common">Cattle tick</name>
    <name type="synonym">Boophilus microplus</name>
    <dbReference type="NCBI Taxonomy" id="6941"/>
    <lineage>
        <taxon>Eukaryota</taxon>
        <taxon>Metazoa</taxon>
        <taxon>Ecdysozoa</taxon>
        <taxon>Arthropoda</taxon>
        <taxon>Chelicerata</taxon>
        <taxon>Arachnida</taxon>
        <taxon>Acari</taxon>
        <taxon>Parasitiformes</taxon>
        <taxon>Ixodida</taxon>
        <taxon>Ixodoidea</taxon>
        <taxon>Ixodidae</taxon>
        <taxon>Rhipicephalinae</taxon>
        <taxon>Rhipicephalus</taxon>
        <taxon>Boophilus</taxon>
    </lineage>
</organism>